<keyword evidence="1" id="KW-0472">Membrane</keyword>
<dbReference type="RefSeq" id="WP_100920234.1">
    <property type="nucleotide sequence ID" value="NZ_CP020370.1"/>
</dbReference>
<dbReference type="OrthoDB" id="9816956at2"/>
<feature type="transmembrane region" description="Helical" evidence="1">
    <location>
        <begin position="528"/>
        <end position="546"/>
    </location>
</feature>
<dbReference type="EMBL" id="CP020370">
    <property type="protein sequence ID" value="AUB82508.1"/>
    <property type="molecule type" value="Genomic_DNA"/>
</dbReference>
<accession>A0A2K8UAA1</accession>
<name>A0A2K8UAA1_9GAMM</name>
<feature type="transmembrane region" description="Helical" evidence="1">
    <location>
        <begin position="482"/>
        <end position="504"/>
    </location>
</feature>
<dbReference type="Proteomes" id="UP000232638">
    <property type="component" value="Chromosome"/>
</dbReference>
<keyword evidence="3" id="KW-1185">Reference proteome</keyword>
<keyword evidence="1" id="KW-0812">Transmembrane</keyword>
<gene>
    <name evidence="2" type="ORF">THSYN_17190</name>
</gene>
<reference evidence="2 3" key="1">
    <citation type="submission" date="2017-03" db="EMBL/GenBank/DDBJ databases">
        <title>Complete genome sequence of Candidatus 'Thiodictyon syntrophicum' sp. nov. strain Cad16T, a photolithoautotroph purple sulfur bacterium isolated from an alpine meromictic lake.</title>
        <authorList>
            <person name="Luedin S.M."/>
            <person name="Pothier J.F."/>
            <person name="Danza F."/>
            <person name="Storelli N."/>
            <person name="Wittwer M."/>
            <person name="Tonolla M."/>
        </authorList>
    </citation>
    <scope>NUCLEOTIDE SEQUENCE [LARGE SCALE GENOMIC DNA]</scope>
    <source>
        <strain evidence="2 3">Cad16T</strain>
    </source>
</reference>
<protein>
    <submittedName>
        <fullName evidence="2">Uncharacterized protein</fullName>
    </submittedName>
</protein>
<dbReference type="KEGG" id="tsy:THSYN_17190"/>
<keyword evidence="1" id="KW-1133">Transmembrane helix</keyword>
<organism evidence="2 3">
    <name type="scientific">Candidatus Thiodictyon syntrophicum</name>
    <dbReference type="NCBI Taxonomy" id="1166950"/>
    <lineage>
        <taxon>Bacteria</taxon>
        <taxon>Pseudomonadati</taxon>
        <taxon>Pseudomonadota</taxon>
        <taxon>Gammaproteobacteria</taxon>
        <taxon>Chromatiales</taxon>
        <taxon>Chromatiaceae</taxon>
        <taxon>Thiodictyon</taxon>
    </lineage>
</organism>
<evidence type="ECO:0000256" key="1">
    <source>
        <dbReference type="SAM" id="Phobius"/>
    </source>
</evidence>
<evidence type="ECO:0000313" key="2">
    <source>
        <dbReference type="EMBL" id="AUB82508.1"/>
    </source>
</evidence>
<sequence>MPRPTLLIGFGAYGLDALQRLLHQSALRGVLRWQETQSGGVASAQRHLRDLALLALPDPFERSAVGTAVGGAGAPQFLTDLYRQIKAPAADQRTEPGAAAALVRRIADALVAQTSFDRRDPVGLDLIVLARPGVPDAIPHLDILLQHCLESLADSSFFKVAVQGAANLNCILILDFDDYWQGAGAPAAVATARSLRAALRNSMQGWERRRSERQAGVERCYLVDGRTAVGYRPPHVRLDEAVLFLELLLFEGLRTTRQALYQQASLAQPVTATFGIRLLEESTLVRSREAAATFGRRWLDALIGDQEQCPDRQARRVRETLAPLRWEAIERRIDDGRLEDLFDVRAEQLVSALTAVPEPQTADWPERVQEVFARERQALGQALDRAGWEIVTAIKEAHLKDLDQRVVDAVDADLHDDRAPASLTLVRAALDEVRRGLADGADRGRLPVAQSTDPLQRLGVLHRQYRAQLDEWLTSQGRALQWFWPLFALVLALGLAALSVRLVYEINPPGRDWLDALVQALRTMNHPLSWTLVWFVLLWAVLALRVQPLITGRIARAQRFYSSAQRGRFHDHLRDLVDPLRESLLARVRRNLRASLTNEVQKTLTRIGERLAERGREMVWLRRQLAEFLRLSSQPAMAVRHWVRGAAGLETIMAVRPLERICYPQDDLPRPFAGWSEHYCDAFLDPLRFIDILSKRYADAEEEEQARRTAADDWPQRRRELIDFIDDSKLAPACRFLQDTGVAQERRWCIAAPRWRAIPGMVDELNNRLGIIDEDIVPAADRSRVYLLVLQTGVAAVNLERGEGWAGF</sequence>
<proteinExistence type="predicted"/>
<dbReference type="AlphaFoldDB" id="A0A2K8UAA1"/>
<evidence type="ECO:0000313" key="3">
    <source>
        <dbReference type="Proteomes" id="UP000232638"/>
    </source>
</evidence>